<dbReference type="InterPro" id="IPR023213">
    <property type="entry name" value="CAT-like_dom_sf"/>
</dbReference>
<dbReference type="STRING" id="6205.A0A0R3X6E9"/>
<dbReference type="GO" id="GO:0006086">
    <property type="term" value="P:pyruvate decarboxylation to acetyl-CoA"/>
    <property type="evidence" value="ECO:0007669"/>
    <property type="project" value="InterPro"/>
</dbReference>
<sequence>LRENINASLVKQASPGEKPAKVSVNDILIKAMAIANKAVPECNSAWMGNFIRRYASTDVSVAVATPNGLITPIIFNADSKGILTISQEVRALASRARENKLKPEEFQCEMLEETDIRQVLSSALHANEGADLVVAQRHRGVPSSRLSICLGSKACGGTITISNLGMYGISSFSAIINPPQACILSVGGTEQVVVPDEEEGHKAVTKLAVTLCCDHRVVDGAVGAKWLKEFKSLIEMPARMLL</sequence>
<dbReference type="GO" id="GO:0004742">
    <property type="term" value="F:dihydrolipoyllysine-residue acetyltransferase activity"/>
    <property type="evidence" value="ECO:0007669"/>
    <property type="project" value="TreeGrafter"/>
</dbReference>
<organism evidence="2">
    <name type="scientific">Hydatigena taeniaeformis</name>
    <name type="common">Feline tapeworm</name>
    <name type="synonym">Taenia taeniaeformis</name>
    <dbReference type="NCBI Taxonomy" id="6205"/>
    <lineage>
        <taxon>Eukaryota</taxon>
        <taxon>Metazoa</taxon>
        <taxon>Spiralia</taxon>
        <taxon>Lophotrochozoa</taxon>
        <taxon>Platyhelminthes</taxon>
        <taxon>Cestoda</taxon>
        <taxon>Eucestoda</taxon>
        <taxon>Cyclophyllidea</taxon>
        <taxon>Taeniidae</taxon>
        <taxon>Hydatigera</taxon>
    </lineage>
</organism>
<dbReference type="WBParaSite" id="TTAC_0000907801-mRNA-1">
    <property type="protein sequence ID" value="TTAC_0000907801-mRNA-1"/>
    <property type="gene ID" value="TTAC_0000907801"/>
</dbReference>
<dbReference type="GO" id="GO:0045254">
    <property type="term" value="C:pyruvate dehydrogenase complex"/>
    <property type="evidence" value="ECO:0007669"/>
    <property type="project" value="InterPro"/>
</dbReference>
<name>A0A0R3X6E9_HYDTA</name>
<accession>A0A0R3X6E9</accession>
<reference evidence="2" key="1">
    <citation type="submission" date="2017-02" db="UniProtKB">
        <authorList>
            <consortium name="WormBaseParasite"/>
        </authorList>
    </citation>
    <scope>IDENTIFICATION</scope>
</reference>
<feature type="domain" description="2-oxoacid dehydrogenase acyltransferase catalytic" evidence="1">
    <location>
        <begin position="9"/>
        <end position="107"/>
    </location>
</feature>
<proteinExistence type="predicted"/>
<dbReference type="InterPro" id="IPR001078">
    <property type="entry name" value="2-oxoacid_DH_actylTfrase"/>
</dbReference>
<dbReference type="Pfam" id="PF00198">
    <property type="entry name" value="2-oxoacid_dh"/>
    <property type="match status" value="2"/>
</dbReference>
<protein>
    <submittedName>
        <fullName evidence="2">2-oxoacid_dh domain-containing protein</fullName>
    </submittedName>
</protein>
<dbReference type="AlphaFoldDB" id="A0A0R3X6E9"/>
<evidence type="ECO:0000313" key="2">
    <source>
        <dbReference type="WBParaSite" id="TTAC_0000907801-mRNA-1"/>
    </source>
</evidence>
<dbReference type="PANTHER" id="PTHR23151:SF90">
    <property type="entry name" value="DIHYDROLIPOYLLYSINE-RESIDUE ACETYLTRANSFERASE COMPONENT OF PYRUVATE DEHYDROGENASE COMPLEX, MITOCHONDRIAL-RELATED"/>
    <property type="match status" value="1"/>
</dbReference>
<dbReference type="PANTHER" id="PTHR23151">
    <property type="entry name" value="DIHYDROLIPOAMIDE ACETYL/SUCCINYL-TRANSFERASE-RELATED"/>
    <property type="match status" value="1"/>
</dbReference>
<dbReference type="SUPFAM" id="SSF52777">
    <property type="entry name" value="CoA-dependent acyltransferases"/>
    <property type="match status" value="1"/>
</dbReference>
<dbReference type="InterPro" id="IPR045257">
    <property type="entry name" value="E2/Pdx1"/>
</dbReference>
<dbReference type="Gene3D" id="3.30.559.10">
    <property type="entry name" value="Chloramphenicol acetyltransferase-like domain"/>
    <property type="match status" value="1"/>
</dbReference>
<evidence type="ECO:0000259" key="1">
    <source>
        <dbReference type="Pfam" id="PF00198"/>
    </source>
</evidence>
<feature type="domain" description="2-oxoacid dehydrogenase acyltransferase catalytic" evidence="1">
    <location>
        <begin position="156"/>
        <end position="242"/>
    </location>
</feature>